<dbReference type="SUPFAM" id="SSF100950">
    <property type="entry name" value="NagB/RpiA/CoA transferase-like"/>
    <property type="match status" value="1"/>
</dbReference>
<evidence type="ECO:0000256" key="3">
    <source>
        <dbReference type="ARBA" id="ARBA00022840"/>
    </source>
</evidence>
<comment type="similarity">
    <text evidence="1 5">Belongs to the 5-formyltetrahydrofolate cyclo-ligase family.</text>
</comment>
<evidence type="ECO:0000256" key="2">
    <source>
        <dbReference type="ARBA" id="ARBA00022741"/>
    </source>
</evidence>
<dbReference type="NCBIfam" id="TIGR02727">
    <property type="entry name" value="MTHFS_bact"/>
    <property type="match status" value="1"/>
</dbReference>
<evidence type="ECO:0000256" key="1">
    <source>
        <dbReference type="ARBA" id="ARBA00010638"/>
    </source>
</evidence>
<keyword evidence="5" id="KW-0479">Metal-binding</keyword>
<dbReference type="PANTHER" id="PTHR23407:SF1">
    <property type="entry name" value="5-FORMYLTETRAHYDROFOLATE CYCLO-LIGASE"/>
    <property type="match status" value="1"/>
</dbReference>
<feature type="binding site" evidence="4">
    <location>
        <begin position="134"/>
        <end position="142"/>
    </location>
    <ligand>
        <name>ATP</name>
        <dbReference type="ChEBI" id="CHEBI:30616"/>
    </ligand>
</feature>
<dbReference type="InterPro" id="IPR037171">
    <property type="entry name" value="NagB/RpiA_transferase-like"/>
</dbReference>
<evidence type="ECO:0000313" key="7">
    <source>
        <dbReference type="Proteomes" id="UP000183685"/>
    </source>
</evidence>
<comment type="cofactor">
    <cofactor evidence="5">
        <name>Mg(2+)</name>
        <dbReference type="ChEBI" id="CHEBI:18420"/>
    </cofactor>
</comment>
<dbReference type="InterPro" id="IPR002698">
    <property type="entry name" value="FTHF_cligase"/>
</dbReference>
<dbReference type="Pfam" id="PF01812">
    <property type="entry name" value="5-FTHF_cyc-lig"/>
    <property type="match status" value="1"/>
</dbReference>
<gene>
    <name evidence="6" type="ORF">SAMN04488071_2007</name>
</gene>
<feature type="binding site" evidence="4">
    <location>
        <begin position="7"/>
        <end position="11"/>
    </location>
    <ligand>
        <name>ATP</name>
        <dbReference type="ChEBI" id="CHEBI:30616"/>
    </ligand>
</feature>
<dbReference type="GO" id="GO:0030272">
    <property type="term" value="F:5-formyltetrahydrofolate cyclo-ligase activity"/>
    <property type="evidence" value="ECO:0007669"/>
    <property type="project" value="UniProtKB-EC"/>
</dbReference>
<keyword evidence="5" id="KW-0460">Magnesium</keyword>
<keyword evidence="2 4" id="KW-0547">Nucleotide-binding</keyword>
<organism evidence="6 7">
    <name type="scientific">Kordiimonas lacus</name>
    <dbReference type="NCBI Taxonomy" id="637679"/>
    <lineage>
        <taxon>Bacteria</taxon>
        <taxon>Pseudomonadati</taxon>
        <taxon>Pseudomonadota</taxon>
        <taxon>Alphaproteobacteria</taxon>
        <taxon>Kordiimonadales</taxon>
        <taxon>Kordiimonadaceae</taxon>
        <taxon>Kordiimonas</taxon>
    </lineage>
</organism>
<dbReference type="GO" id="GO:0009396">
    <property type="term" value="P:folic acid-containing compound biosynthetic process"/>
    <property type="evidence" value="ECO:0007669"/>
    <property type="project" value="TreeGrafter"/>
</dbReference>
<dbReference type="STRING" id="637679.GCA_001550055_01849"/>
<dbReference type="GO" id="GO:0046872">
    <property type="term" value="F:metal ion binding"/>
    <property type="evidence" value="ECO:0007669"/>
    <property type="project" value="UniProtKB-KW"/>
</dbReference>
<dbReference type="PIRSF" id="PIRSF006806">
    <property type="entry name" value="FTHF_cligase"/>
    <property type="match status" value="1"/>
</dbReference>
<reference evidence="6 7" key="1">
    <citation type="submission" date="2016-10" db="EMBL/GenBank/DDBJ databases">
        <authorList>
            <person name="de Groot N.N."/>
        </authorList>
    </citation>
    <scope>NUCLEOTIDE SEQUENCE [LARGE SCALE GENOMIC DNA]</scope>
    <source>
        <strain evidence="6 7">CGMCC 1.9109</strain>
    </source>
</reference>
<dbReference type="EC" id="6.3.3.2" evidence="5"/>
<dbReference type="OrthoDB" id="9801938at2"/>
<accession>A0A1G6ZYB7</accession>
<dbReference type="InterPro" id="IPR024185">
    <property type="entry name" value="FTHF_cligase-like_sf"/>
</dbReference>
<protein>
    <recommendedName>
        <fullName evidence="5">5-formyltetrahydrofolate cyclo-ligase</fullName>
        <ecNumber evidence="5">6.3.3.2</ecNumber>
    </recommendedName>
</protein>
<evidence type="ECO:0000256" key="5">
    <source>
        <dbReference type="RuleBase" id="RU361279"/>
    </source>
</evidence>
<dbReference type="Proteomes" id="UP000183685">
    <property type="component" value="Unassembled WGS sequence"/>
</dbReference>
<evidence type="ECO:0000256" key="4">
    <source>
        <dbReference type="PIRSR" id="PIRSR006806-1"/>
    </source>
</evidence>
<comment type="catalytic activity">
    <reaction evidence="5">
        <text>(6S)-5-formyl-5,6,7,8-tetrahydrofolate + ATP = (6R)-5,10-methenyltetrahydrofolate + ADP + phosphate</text>
        <dbReference type="Rhea" id="RHEA:10488"/>
        <dbReference type="ChEBI" id="CHEBI:30616"/>
        <dbReference type="ChEBI" id="CHEBI:43474"/>
        <dbReference type="ChEBI" id="CHEBI:57455"/>
        <dbReference type="ChEBI" id="CHEBI:57457"/>
        <dbReference type="ChEBI" id="CHEBI:456216"/>
        <dbReference type="EC" id="6.3.3.2"/>
    </reaction>
</comment>
<dbReference type="GO" id="GO:0035999">
    <property type="term" value="P:tetrahydrofolate interconversion"/>
    <property type="evidence" value="ECO:0007669"/>
    <property type="project" value="TreeGrafter"/>
</dbReference>
<dbReference type="RefSeq" id="WP_068304156.1">
    <property type="nucleotide sequence ID" value="NZ_DAIOMO010000004.1"/>
</dbReference>
<dbReference type="GO" id="GO:0005524">
    <property type="term" value="F:ATP binding"/>
    <property type="evidence" value="ECO:0007669"/>
    <property type="project" value="UniProtKB-KW"/>
</dbReference>
<dbReference type="EMBL" id="FNAK01000004">
    <property type="protein sequence ID" value="SDE07491.1"/>
    <property type="molecule type" value="Genomic_DNA"/>
</dbReference>
<dbReference type="PANTHER" id="PTHR23407">
    <property type="entry name" value="ATPASE INHIBITOR/5-FORMYLTETRAHYDROFOLATE CYCLO-LIGASE"/>
    <property type="match status" value="1"/>
</dbReference>
<keyword evidence="7" id="KW-1185">Reference proteome</keyword>
<dbReference type="Gene3D" id="3.40.50.10420">
    <property type="entry name" value="NagB/RpiA/CoA transferase-like"/>
    <property type="match status" value="1"/>
</dbReference>
<keyword evidence="3 4" id="KW-0067">ATP-binding</keyword>
<proteinExistence type="inferred from homology"/>
<evidence type="ECO:0000313" key="6">
    <source>
        <dbReference type="EMBL" id="SDE07491.1"/>
    </source>
</evidence>
<name>A0A1G6ZYB7_9PROT</name>
<feature type="binding site" evidence="4">
    <location>
        <position position="59"/>
    </location>
    <ligand>
        <name>substrate</name>
    </ligand>
</feature>
<sequence>MTLKHDKQAMREDAKRIRMGAHEMYAVEAAEKAAKHGMGLFQSFEKHAIIGAYWPMGDELDPRFLMSALARAGYRTALPVVGAKDTPLTFRLWGVGDPLEAGTFGTMHPCVDAPEVVPNALIVPLLAYDEDCYRLGWGGGFYDRTLAAHSEIKAFGFAFGAQIVDHVPREAHDWPLQGVITEEGVILPRKLSV</sequence>
<keyword evidence="6" id="KW-0436">Ligase</keyword>
<dbReference type="AlphaFoldDB" id="A0A1G6ZYB7"/>